<dbReference type="InterPro" id="IPR056789">
    <property type="entry name" value="LRR_R13L1-DRL21"/>
</dbReference>
<dbReference type="InParanoid" id="A0A2P5F454"/>
<dbReference type="Pfam" id="PF25019">
    <property type="entry name" value="LRR_R13L1-DRL21"/>
    <property type="match status" value="1"/>
</dbReference>
<accession>A0A2P5F454</accession>
<gene>
    <name evidence="2" type="ORF">TorRG33x02_116590</name>
</gene>
<dbReference type="AlphaFoldDB" id="A0A2P5F454"/>
<comment type="caution">
    <text evidence="2">The sequence shown here is derived from an EMBL/GenBank/DDBJ whole genome shotgun (WGS) entry which is preliminary data.</text>
</comment>
<organism evidence="2 3">
    <name type="scientific">Trema orientale</name>
    <name type="common">Charcoal tree</name>
    <name type="synonym">Celtis orientalis</name>
    <dbReference type="NCBI Taxonomy" id="63057"/>
    <lineage>
        <taxon>Eukaryota</taxon>
        <taxon>Viridiplantae</taxon>
        <taxon>Streptophyta</taxon>
        <taxon>Embryophyta</taxon>
        <taxon>Tracheophyta</taxon>
        <taxon>Spermatophyta</taxon>
        <taxon>Magnoliopsida</taxon>
        <taxon>eudicotyledons</taxon>
        <taxon>Gunneridae</taxon>
        <taxon>Pentapetalae</taxon>
        <taxon>rosids</taxon>
        <taxon>fabids</taxon>
        <taxon>Rosales</taxon>
        <taxon>Cannabaceae</taxon>
        <taxon>Trema</taxon>
    </lineage>
</organism>
<evidence type="ECO:0000313" key="3">
    <source>
        <dbReference type="Proteomes" id="UP000237000"/>
    </source>
</evidence>
<name>A0A2P5F454_TREOI</name>
<sequence length="222" mass="24952">MEIKKLVNLRHLYLGTSRSVRCPKQLGELPSLETLDHYISVNPPPTHRRKYKSIELEDLKRLNHLKGCLRISGIASTRDVDQARRAELNRKERIVALELKFGGDGPNGISEEQYSLLLEGLQPHPNLKHLEICAYGGTRMIAKGHDILLTSPYGVIGRISGIICRDLLHMVKSSRIKRVMAYCVGLHNSRGHRRKVATAIDAVHKALGSMNSTVIVSIVDWR</sequence>
<dbReference type="OrthoDB" id="1752188at2759"/>
<dbReference type="Proteomes" id="UP000237000">
    <property type="component" value="Unassembled WGS sequence"/>
</dbReference>
<dbReference type="EMBL" id="JXTC01000064">
    <property type="protein sequence ID" value="PON92565.1"/>
    <property type="molecule type" value="Genomic_DNA"/>
</dbReference>
<dbReference type="STRING" id="63057.A0A2P5F454"/>
<feature type="domain" description="R13L1/DRL21-like LRR repeat region" evidence="1">
    <location>
        <begin position="56"/>
        <end position="140"/>
    </location>
</feature>
<keyword evidence="3" id="KW-1185">Reference proteome</keyword>
<evidence type="ECO:0000313" key="2">
    <source>
        <dbReference type="EMBL" id="PON92565.1"/>
    </source>
</evidence>
<reference evidence="3" key="1">
    <citation type="submission" date="2016-06" db="EMBL/GenBank/DDBJ databases">
        <title>Parallel loss of symbiosis genes in relatives of nitrogen-fixing non-legume Parasponia.</title>
        <authorList>
            <person name="Van Velzen R."/>
            <person name="Holmer R."/>
            <person name="Bu F."/>
            <person name="Rutten L."/>
            <person name="Van Zeijl A."/>
            <person name="Liu W."/>
            <person name="Santuari L."/>
            <person name="Cao Q."/>
            <person name="Sharma T."/>
            <person name="Shen D."/>
            <person name="Roswanjaya Y."/>
            <person name="Wardhani T."/>
            <person name="Kalhor M.S."/>
            <person name="Jansen J."/>
            <person name="Van den Hoogen J."/>
            <person name="Gungor B."/>
            <person name="Hartog M."/>
            <person name="Hontelez J."/>
            <person name="Verver J."/>
            <person name="Yang W.-C."/>
            <person name="Schijlen E."/>
            <person name="Repin R."/>
            <person name="Schilthuizen M."/>
            <person name="Schranz E."/>
            <person name="Heidstra R."/>
            <person name="Miyata K."/>
            <person name="Fedorova E."/>
            <person name="Kohlen W."/>
            <person name="Bisseling T."/>
            <person name="Smit S."/>
            <person name="Geurts R."/>
        </authorList>
    </citation>
    <scope>NUCLEOTIDE SEQUENCE [LARGE SCALE GENOMIC DNA]</scope>
    <source>
        <strain evidence="3">cv. RG33-2</strain>
    </source>
</reference>
<protein>
    <recommendedName>
        <fullName evidence="1">R13L1/DRL21-like LRR repeat region domain-containing protein</fullName>
    </recommendedName>
</protein>
<evidence type="ECO:0000259" key="1">
    <source>
        <dbReference type="Pfam" id="PF25019"/>
    </source>
</evidence>
<dbReference type="InterPro" id="IPR032675">
    <property type="entry name" value="LRR_dom_sf"/>
</dbReference>
<dbReference type="Gene3D" id="3.80.10.10">
    <property type="entry name" value="Ribonuclease Inhibitor"/>
    <property type="match status" value="1"/>
</dbReference>
<dbReference type="PANTHER" id="PTHR47186:SF30">
    <property type="entry name" value="EF-HAND DOMAIN-CONTAINING PROTEIN"/>
    <property type="match status" value="1"/>
</dbReference>
<proteinExistence type="predicted"/>
<dbReference type="PANTHER" id="PTHR47186">
    <property type="entry name" value="LEUCINE-RICH REPEAT-CONTAINING PROTEIN 57"/>
    <property type="match status" value="1"/>
</dbReference>